<dbReference type="HOGENOM" id="CLU_024979_1_2_5"/>
<protein>
    <recommendedName>
        <fullName evidence="5">Pseudouridine synthase</fullName>
        <ecNumber evidence="5">5.4.99.-</ecNumber>
    </recommendedName>
</protein>
<dbReference type="STRING" id="156889.Mmc1_1038"/>
<dbReference type="InterPro" id="IPR042092">
    <property type="entry name" value="PsdUridine_s_RsuA/RluB/E/F_cat"/>
</dbReference>
<evidence type="ECO:0000256" key="6">
    <source>
        <dbReference type="SAM" id="MobiDB-lite"/>
    </source>
</evidence>
<reference evidence="9" key="1">
    <citation type="journal article" date="2009" name="Appl. Environ. Microbiol.">
        <title>Complete genome sequence of the chemolithoautotrophic marine magnetotactic coccus strain MC-1.</title>
        <authorList>
            <person name="Schubbe S."/>
            <person name="Williams T.J."/>
            <person name="Xie G."/>
            <person name="Kiss H.E."/>
            <person name="Brettin T.S."/>
            <person name="Martinez D."/>
            <person name="Ross C.A."/>
            <person name="Schuler D."/>
            <person name="Cox B.L."/>
            <person name="Nealson K.H."/>
            <person name="Bazylinski D.A."/>
        </authorList>
    </citation>
    <scope>NUCLEOTIDE SEQUENCE [LARGE SCALE GENOMIC DNA]</scope>
    <source>
        <strain evidence="9">ATCC BAA-1437 / JCM 17883 / MC-1</strain>
    </source>
</reference>
<dbReference type="GO" id="GO:0003723">
    <property type="term" value="F:RNA binding"/>
    <property type="evidence" value="ECO:0007669"/>
    <property type="project" value="UniProtKB-KW"/>
</dbReference>
<feature type="region of interest" description="Disordered" evidence="6">
    <location>
        <begin position="311"/>
        <end position="332"/>
    </location>
</feature>
<dbReference type="KEGG" id="mgm:Mmc1_1038"/>
<feature type="region of interest" description="Disordered" evidence="6">
    <location>
        <begin position="1"/>
        <end position="59"/>
    </location>
</feature>
<accession>A0L6G3</accession>
<feature type="compositionally biased region" description="Polar residues" evidence="6">
    <location>
        <begin position="14"/>
        <end position="25"/>
    </location>
</feature>
<dbReference type="InterPro" id="IPR002942">
    <property type="entry name" value="S4_RNA-bd"/>
</dbReference>
<evidence type="ECO:0000256" key="3">
    <source>
        <dbReference type="ARBA" id="ARBA00023235"/>
    </source>
</evidence>
<keyword evidence="2 4" id="KW-0694">RNA-binding</keyword>
<dbReference type="SMART" id="SM00363">
    <property type="entry name" value="S4"/>
    <property type="match status" value="1"/>
</dbReference>
<dbReference type="GO" id="GO:0000455">
    <property type="term" value="P:enzyme-directed rRNA pseudouridine synthesis"/>
    <property type="evidence" value="ECO:0007669"/>
    <property type="project" value="UniProtKB-ARBA"/>
</dbReference>
<dbReference type="PANTHER" id="PTHR47683:SF3">
    <property type="entry name" value="RIBOSOMAL LARGE SUBUNIT PSEUDOURIDINE SYNTHASE B"/>
    <property type="match status" value="1"/>
</dbReference>
<feature type="compositionally biased region" description="Basic residues" evidence="6">
    <location>
        <begin position="1"/>
        <end position="12"/>
    </location>
</feature>
<evidence type="ECO:0000313" key="8">
    <source>
        <dbReference type="EMBL" id="ABK43556.1"/>
    </source>
</evidence>
<dbReference type="Pfam" id="PF00849">
    <property type="entry name" value="PseudoU_synth_2"/>
    <property type="match status" value="1"/>
</dbReference>
<dbReference type="eggNOG" id="COG1187">
    <property type="taxonomic scope" value="Bacteria"/>
</dbReference>
<dbReference type="InterPro" id="IPR036986">
    <property type="entry name" value="S4_RNA-bd_sf"/>
</dbReference>
<dbReference type="Gene3D" id="3.10.290.10">
    <property type="entry name" value="RNA-binding S4 domain"/>
    <property type="match status" value="1"/>
</dbReference>
<keyword evidence="3 5" id="KW-0413">Isomerase</keyword>
<dbReference type="PROSITE" id="PS01149">
    <property type="entry name" value="PSI_RSU"/>
    <property type="match status" value="1"/>
</dbReference>
<name>A0L6G3_MAGMM</name>
<comment type="similarity">
    <text evidence="1 5">Belongs to the pseudouridine synthase RsuA family.</text>
</comment>
<dbReference type="PROSITE" id="PS50889">
    <property type="entry name" value="S4"/>
    <property type="match status" value="1"/>
</dbReference>
<organism evidence="8 9">
    <name type="scientific">Magnetococcus marinus (strain ATCC BAA-1437 / JCM 17883 / MC-1)</name>
    <dbReference type="NCBI Taxonomy" id="156889"/>
    <lineage>
        <taxon>Bacteria</taxon>
        <taxon>Pseudomonadati</taxon>
        <taxon>Pseudomonadota</taxon>
        <taxon>Magnetococcia</taxon>
        <taxon>Magnetococcales</taxon>
        <taxon>Magnetococcaceae</taxon>
        <taxon>Magnetococcus</taxon>
    </lineage>
</organism>
<dbReference type="Gene3D" id="3.30.70.1560">
    <property type="entry name" value="Alpha-L RNA-binding motif"/>
    <property type="match status" value="1"/>
</dbReference>
<proteinExistence type="inferred from homology"/>
<evidence type="ECO:0000313" key="9">
    <source>
        <dbReference type="Proteomes" id="UP000002586"/>
    </source>
</evidence>
<dbReference type="CDD" id="cd02556">
    <property type="entry name" value="PseudoU_synth_RluB"/>
    <property type="match status" value="1"/>
</dbReference>
<dbReference type="InterPro" id="IPR006145">
    <property type="entry name" value="PsdUridine_synth_RsuA/RluA"/>
</dbReference>
<feature type="domain" description="RNA-binding S4" evidence="7">
    <location>
        <begin position="70"/>
        <end position="130"/>
    </location>
</feature>
<dbReference type="FunFam" id="3.10.290.10:FF:000003">
    <property type="entry name" value="Pseudouridine synthase"/>
    <property type="match status" value="1"/>
</dbReference>
<dbReference type="EC" id="5.4.99.-" evidence="5"/>
<dbReference type="Proteomes" id="UP000002586">
    <property type="component" value="Chromosome"/>
</dbReference>
<dbReference type="SUPFAM" id="SSF55120">
    <property type="entry name" value="Pseudouridine synthase"/>
    <property type="match status" value="1"/>
</dbReference>
<evidence type="ECO:0000259" key="7">
    <source>
        <dbReference type="SMART" id="SM00363"/>
    </source>
</evidence>
<dbReference type="InterPro" id="IPR000748">
    <property type="entry name" value="PsdUridine_synth_RsuA/RluB/E/F"/>
</dbReference>
<evidence type="ECO:0000256" key="5">
    <source>
        <dbReference type="RuleBase" id="RU003887"/>
    </source>
</evidence>
<dbReference type="GO" id="GO:0120159">
    <property type="term" value="F:rRNA pseudouridine synthase activity"/>
    <property type="evidence" value="ECO:0007669"/>
    <property type="project" value="UniProtKB-ARBA"/>
</dbReference>
<sequence precursor="true">MSQAKSRRKKRVVSCSTGSCATNTGGPKRSSGGAVHKGKGSTTAKSRNVAPRAAGTVRAAGSPRVIGEAPRLQKWLAEQGLCSRREGEVWIQEGRVSINGEVVTELGVKVAKRDRVAVDGQLVTPQRSRDTAIILHKPKSIICTRSDPQGRRTIFDLIENHGSSRLITVGRLDINSEGLIILTSDGQLAHGLMHPSREVPRVYRVKTHGILLASQLEQIRTVGVRLEDGPTGPLEIVLDRGREQGNNSWYTITLREGRNREVRRIFDHFGLQVARLLRVGYGGISLGNLEPGAWRPVTVDEWNMLQKISKRPIPGESAQAIPERGGGQDDEA</sequence>
<dbReference type="NCBIfam" id="TIGR00093">
    <property type="entry name" value="pseudouridine synthase"/>
    <property type="match status" value="1"/>
</dbReference>
<gene>
    <name evidence="8" type="ordered locus">Mmc1_1038</name>
</gene>
<dbReference type="RefSeq" id="WP_011712713.1">
    <property type="nucleotide sequence ID" value="NC_008576.1"/>
</dbReference>
<evidence type="ECO:0000256" key="1">
    <source>
        <dbReference type="ARBA" id="ARBA00008348"/>
    </source>
</evidence>
<dbReference type="InterPro" id="IPR020094">
    <property type="entry name" value="TruA/RsuA/RluB/E/F_N"/>
</dbReference>
<keyword evidence="9" id="KW-1185">Reference proteome</keyword>
<dbReference type="Gene3D" id="3.30.70.580">
    <property type="entry name" value="Pseudouridine synthase I, catalytic domain, N-terminal subdomain"/>
    <property type="match status" value="1"/>
</dbReference>
<dbReference type="InterPro" id="IPR018496">
    <property type="entry name" value="PsdUridine_synth_RsuA/RluB_CS"/>
</dbReference>
<dbReference type="InterPro" id="IPR020103">
    <property type="entry name" value="PsdUridine_synth_cat_dom_sf"/>
</dbReference>
<evidence type="ECO:0000256" key="4">
    <source>
        <dbReference type="PROSITE-ProRule" id="PRU00182"/>
    </source>
</evidence>
<dbReference type="EMBL" id="CP000471">
    <property type="protein sequence ID" value="ABK43556.1"/>
    <property type="molecule type" value="Genomic_DNA"/>
</dbReference>
<dbReference type="InterPro" id="IPR050343">
    <property type="entry name" value="RsuA_PseudoU_synthase"/>
</dbReference>
<dbReference type="Pfam" id="PF01479">
    <property type="entry name" value="S4"/>
    <property type="match status" value="1"/>
</dbReference>
<dbReference type="AlphaFoldDB" id="A0L6G3"/>
<dbReference type="OrthoDB" id="9807213at2"/>
<dbReference type="SUPFAM" id="SSF55174">
    <property type="entry name" value="Alpha-L RNA-binding motif"/>
    <property type="match status" value="1"/>
</dbReference>
<dbReference type="PANTHER" id="PTHR47683">
    <property type="entry name" value="PSEUDOURIDINE SYNTHASE FAMILY PROTEIN-RELATED"/>
    <property type="match status" value="1"/>
</dbReference>
<reference evidence="8 9" key="2">
    <citation type="journal article" date="2012" name="Int. J. Syst. Evol. Microbiol.">
        <title>Magnetococcus marinus gen. nov., sp. nov., a marine, magnetotactic bacterium that represents a novel lineage (Magnetococcaceae fam. nov.; Magnetococcales ord. nov.) at the base of the Alphaproteobacteria.</title>
        <authorList>
            <person name="Bazylinski D.A."/>
            <person name="Williams T.J."/>
            <person name="Lefevre C.T."/>
            <person name="Berg R.J."/>
            <person name="Zhang C.L."/>
            <person name="Bowser S.S."/>
            <person name="Dean A.J."/>
            <person name="Beveridge T.J."/>
        </authorList>
    </citation>
    <scope>NUCLEOTIDE SEQUENCE [LARGE SCALE GENOMIC DNA]</scope>
    <source>
        <strain evidence="9">ATCC BAA-1437 / JCM 17883 / MC-1</strain>
    </source>
</reference>
<evidence type="ECO:0000256" key="2">
    <source>
        <dbReference type="ARBA" id="ARBA00022884"/>
    </source>
</evidence>
<dbReference type="CDD" id="cd00165">
    <property type="entry name" value="S4"/>
    <property type="match status" value="1"/>
</dbReference>